<protein>
    <submittedName>
        <fullName evidence="6">AcrR family transcriptional regulator</fullName>
    </submittedName>
</protein>
<dbReference type="Gene3D" id="1.10.357.10">
    <property type="entry name" value="Tetracycline Repressor, domain 2"/>
    <property type="match status" value="1"/>
</dbReference>
<sequence length="181" mass="20144">MPDSDAWLIPGSRREAALERIYAAGSDVLRERGPKTFSLEEVARRAGCSRATVYRFVGNKRSLVDTLVGLAATTVVEQVRTQTRGMQGKQLVIESILAGVQAIRSDRTLAEFVKSPPAFDDTYFTHSEMLNRLAASLMDLGEEHDLGAEWLIRVVLSMITWPVDDPTTERELIERYVGAAF</sequence>
<dbReference type="Proteomes" id="UP000516957">
    <property type="component" value="Unassembled WGS sequence"/>
</dbReference>
<dbReference type="RefSeq" id="WP_166191367.1">
    <property type="nucleotide sequence ID" value="NZ_CP059163.1"/>
</dbReference>
<comment type="caution">
    <text evidence="6">The sequence shown here is derived from an EMBL/GenBank/DDBJ whole genome shotgun (WGS) entry which is preliminary data.</text>
</comment>
<dbReference type="GO" id="GO:0003700">
    <property type="term" value="F:DNA-binding transcription factor activity"/>
    <property type="evidence" value="ECO:0007669"/>
    <property type="project" value="TreeGrafter"/>
</dbReference>
<reference evidence="6 7" key="1">
    <citation type="submission" date="2020-07" db="EMBL/GenBank/DDBJ databases">
        <title>Sequencing the genomes of 1000 actinobacteria strains.</title>
        <authorList>
            <person name="Klenk H.-P."/>
        </authorList>
    </citation>
    <scope>NUCLEOTIDE SEQUENCE [LARGE SCALE GENOMIC DNA]</scope>
    <source>
        <strain evidence="6 7">DSM 18965</strain>
    </source>
</reference>
<dbReference type="EMBL" id="JACCBE010000001">
    <property type="protein sequence ID" value="NYD58648.1"/>
    <property type="molecule type" value="Genomic_DNA"/>
</dbReference>
<evidence type="ECO:0000313" key="7">
    <source>
        <dbReference type="Proteomes" id="UP000516957"/>
    </source>
</evidence>
<keyword evidence="1" id="KW-0805">Transcription regulation</keyword>
<organism evidence="6 7">
    <name type="scientific">Nocardioides marinisabuli</name>
    <dbReference type="NCBI Taxonomy" id="419476"/>
    <lineage>
        <taxon>Bacteria</taxon>
        <taxon>Bacillati</taxon>
        <taxon>Actinomycetota</taxon>
        <taxon>Actinomycetes</taxon>
        <taxon>Propionibacteriales</taxon>
        <taxon>Nocardioidaceae</taxon>
        <taxon>Nocardioides</taxon>
    </lineage>
</organism>
<keyword evidence="7" id="KW-1185">Reference proteome</keyword>
<dbReference type="PROSITE" id="PS50977">
    <property type="entry name" value="HTH_TETR_2"/>
    <property type="match status" value="1"/>
</dbReference>
<dbReference type="AlphaFoldDB" id="A0A7Y9F2Y2"/>
<evidence type="ECO:0000256" key="4">
    <source>
        <dbReference type="PROSITE-ProRule" id="PRU00335"/>
    </source>
</evidence>
<dbReference type="PANTHER" id="PTHR30055">
    <property type="entry name" value="HTH-TYPE TRANSCRIPTIONAL REGULATOR RUTR"/>
    <property type="match status" value="1"/>
</dbReference>
<proteinExistence type="predicted"/>
<evidence type="ECO:0000256" key="2">
    <source>
        <dbReference type="ARBA" id="ARBA00023125"/>
    </source>
</evidence>
<dbReference type="InterPro" id="IPR009057">
    <property type="entry name" value="Homeodomain-like_sf"/>
</dbReference>
<gene>
    <name evidence="6" type="ORF">BKA08_002886</name>
</gene>
<dbReference type="Pfam" id="PF00440">
    <property type="entry name" value="TetR_N"/>
    <property type="match status" value="1"/>
</dbReference>
<evidence type="ECO:0000256" key="1">
    <source>
        <dbReference type="ARBA" id="ARBA00023015"/>
    </source>
</evidence>
<dbReference type="SUPFAM" id="SSF46689">
    <property type="entry name" value="Homeodomain-like"/>
    <property type="match status" value="1"/>
</dbReference>
<dbReference type="GO" id="GO:0000976">
    <property type="term" value="F:transcription cis-regulatory region binding"/>
    <property type="evidence" value="ECO:0007669"/>
    <property type="project" value="TreeGrafter"/>
</dbReference>
<dbReference type="InterPro" id="IPR050109">
    <property type="entry name" value="HTH-type_TetR-like_transc_reg"/>
</dbReference>
<feature type="DNA-binding region" description="H-T-H motif" evidence="4">
    <location>
        <begin position="38"/>
        <end position="57"/>
    </location>
</feature>
<keyword evidence="2 4" id="KW-0238">DNA-binding</keyword>
<evidence type="ECO:0000259" key="5">
    <source>
        <dbReference type="PROSITE" id="PS50977"/>
    </source>
</evidence>
<keyword evidence="3" id="KW-0804">Transcription</keyword>
<feature type="domain" description="HTH tetR-type" evidence="5">
    <location>
        <begin position="15"/>
        <end position="75"/>
    </location>
</feature>
<dbReference type="InterPro" id="IPR001647">
    <property type="entry name" value="HTH_TetR"/>
</dbReference>
<evidence type="ECO:0000313" key="6">
    <source>
        <dbReference type="EMBL" id="NYD58648.1"/>
    </source>
</evidence>
<evidence type="ECO:0000256" key="3">
    <source>
        <dbReference type="ARBA" id="ARBA00023163"/>
    </source>
</evidence>
<accession>A0A7Y9F2Y2</accession>
<dbReference type="PANTHER" id="PTHR30055:SF234">
    <property type="entry name" value="HTH-TYPE TRANSCRIPTIONAL REGULATOR BETI"/>
    <property type="match status" value="1"/>
</dbReference>
<name>A0A7Y9F2Y2_9ACTN</name>